<evidence type="ECO:0000256" key="4">
    <source>
        <dbReference type="HAMAP-Rule" id="MF_01970"/>
    </source>
</evidence>
<dbReference type="InterPro" id="IPR015424">
    <property type="entry name" value="PyrdxlP-dep_Trfase"/>
</dbReference>
<evidence type="ECO:0000256" key="5">
    <source>
        <dbReference type="NCBIfam" id="TIGR01814"/>
    </source>
</evidence>
<dbReference type="PANTHER" id="PTHR14084">
    <property type="entry name" value="KYNURENINASE"/>
    <property type="match status" value="1"/>
</dbReference>
<feature type="modified residue" description="N6-(pyridoxal phosphate)lysine" evidence="4">
    <location>
        <position position="225"/>
    </location>
</feature>
<dbReference type="EMBL" id="CP134146">
    <property type="protein sequence ID" value="WNC69506.1"/>
    <property type="molecule type" value="Genomic_DNA"/>
</dbReference>
<dbReference type="InterPro" id="IPR015421">
    <property type="entry name" value="PyrdxlP-dep_Trfase_major"/>
</dbReference>
<keyword evidence="8" id="KW-1185">Reference proteome</keyword>
<protein>
    <recommendedName>
        <fullName evidence="4 5">Kynureninase</fullName>
        <ecNumber evidence="4 5">3.7.1.3</ecNumber>
    </recommendedName>
    <alternativeName>
        <fullName evidence="4">L-kynurenine hydrolase</fullName>
    </alternativeName>
</protein>
<feature type="binding site" evidence="4">
    <location>
        <begin position="127"/>
        <end position="130"/>
    </location>
    <ligand>
        <name>pyridoxal 5'-phosphate</name>
        <dbReference type="ChEBI" id="CHEBI:597326"/>
    </ligand>
</feature>
<reference evidence="8" key="1">
    <citation type="submission" date="2023-09" db="EMBL/GenBank/DDBJ databases">
        <authorList>
            <person name="Zhang C."/>
        </authorList>
    </citation>
    <scope>NUCLEOTIDE SEQUENCE [LARGE SCALE GENOMIC DNA]</scope>
    <source>
        <strain evidence="8">SQ345</strain>
    </source>
</reference>
<dbReference type="NCBIfam" id="TIGR01814">
    <property type="entry name" value="kynureninase"/>
    <property type="match status" value="1"/>
</dbReference>
<comment type="catalytic activity">
    <reaction evidence="4 6">
        <text>L-kynurenine + H2O = anthranilate + L-alanine + H(+)</text>
        <dbReference type="Rhea" id="RHEA:16813"/>
        <dbReference type="ChEBI" id="CHEBI:15377"/>
        <dbReference type="ChEBI" id="CHEBI:15378"/>
        <dbReference type="ChEBI" id="CHEBI:16567"/>
        <dbReference type="ChEBI" id="CHEBI:57959"/>
        <dbReference type="ChEBI" id="CHEBI:57972"/>
        <dbReference type="EC" id="3.7.1.3"/>
    </reaction>
</comment>
<comment type="subunit">
    <text evidence="4 6">Homodimer.</text>
</comment>
<dbReference type="Proteomes" id="UP001248581">
    <property type="component" value="Chromosome"/>
</dbReference>
<feature type="binding site" evidence="4">
    <location>
        <position position="199"/>
    </location>
    <ligand>
        <name>pyridoxal 5'-phosphate</name>
        <dbReference type="ChEBI" id="CHEBI:597326"/>
    </ligand>
</feature>
<dbReference type="Pfam" id="PF22580">
    <property type="entry name" value="KYNU_C"/>
    <property type="match status" value="1"/>
</dbReference>
<gene>
    <name evidence="4 7" type="primary">kynU</name>
    <name evidence="7" type="ORF">RI845_05000</name>
</gene>
<comment type="cofactor">
    <cofactor evidence="4 6">
        <name>pyridoxal 5'-phosphate</name>
        <dbReference type="ChEBI" id="CHEBI:597326"/>
    </cofactor>
</comment>
<comment type="similarity">
    <text evidence="4 6">Belongs to the kynureninase family.</text>
</comment>
<dbReference type="SUPFAM" id="SSF53383">
    <property type="entry name" value="PLP-dependent transferases"/>
    <property type="match status" value="1"/>
</dbReference>
<organism evidence="7 8">
    <name type="scientific">Thalassotalea nanhaiensis</name>
    <dbReference type="NCBI Taxonomy" id="3065648"/>
    <lineage>
        <taxon>Bacteria</taxon>
        <taxon>Pseudomonadati</taxon>
        <taxon>Pseudomonadota</taxon>
        <taxon>Gammaproteobacteria</taxon>
        <taxon>Alteromonadales</taxon>
        <taxon>Colwelliaceae</taxon>
        <taxon>Thalassotalea</taxon>
    </lineage>
</organism>
<dbReference type="Gene3D" id="3.90.1150.10">
    <property type="entry name" value="Aspartate Aminotransferase, domain 1"/>
    <property type="match status" value="1"/>
</dbReference>
<feature type="binding site" evidence="4">
    <location>
        <position position="280"/>
    </location>
    <ligand>
        <name>pyridoxal 5'-phosphate</name>
        <dbReference type="ChEBI" id="CHEBI:597326"/>
    </ligand>
</feature>
<dbReference type="PIRSF" id="PIRSF038800">
    <property type="entry name" value="KYNU"/>
    <property type="match status" value="1"/>
</dbReference>
<proteinExistence type="inferred from homology"/>
<feature type="binding site" evidence="4">
    <location>
        <position position="224"/>
    </location>
    <ligand>
        <name>pyridoxal 5'-phosphate</name>
        <dbReference type="ChEBI" id="CHEBI:597326"/>
    </ligand>
</feature>
<name>A0ABY9TLB4_9GAMM</name>
<feature type="binding site" evidence="4">
    <location>
        <position position="202"/>
    </location>
    <ligand>
        <name>pyridoxal 5'-phosphate</name>
        <dbReference type="ChEBI" id="CHEBI:597326"/>
    </ligand>
</feature>
<keyword evidence="1 4" id="KW-0662">Pyridine nucleotide biosynthesis</keyword>
<comment type="pathway">
    <text evidence="4 6">Amino-acid degradation; L-kynurenine degradation; L-alanine and anthranilate from L-kynurenine: step 1/1.</text>
</comment>
<evidence type="ECO:0000256" key="3">
    <source>
        <dbReference type="ARBA" id="ARBA00022898"/>
    </source>
</evidence>
<comment type="function">
    <text evidence="4 6">Catalyzes the cleavage of L-kynurenine (L-Kyn) and L-3-hydroxykynurenine (L-3OHKyn) into anthranilic acid (AA) and 3-hydroxyanthranilic acid (3-OHAA), respectively.</text>
</comment>
<evidence type="ECO:0000313" key="8">
    <source>
        <dbReference type="Proteomes" id="UP001248581"/>
    </source>
</evidence>
<dbReference type="PANTHER" id="PTHR14084:SF0">
    <property type="entry name" value="KYNURENINASE"/>
    <property type="match status" value="1"/>
</dbReference>
<comment type="pathway">
    <text evidence="4 6">Cofactor biosynthesis; NAD(+) biosynthesis; quinolinate from L-kynurenine: step 2/3.</text>
</comment>
<feature type="binding site" evidence="4">
    <location>
        <position position="99"/>
    </location>
    <ligand>
        <name>pyridoxal 5'-phosphate</name>
        <dbReference type="ChEBI" id="CHEBI:597326"/>
    </ligand>
</feature>
<comment type="caution">
    <text evidence="4">Lacks conserved residue(s) required for the propagation of feature annotation.</text>
</comment>
<feature type="binding site" evidence="4">
    <location>
        <position position="170"/>
    </location>
    <ligand>
        <name>pyridoxal 5'-phosphate</name>
        <dbReference type="ChEBI" id="CHEBI:597326"/>
    </ligand>
</feature>
<sequence length="414" mass="45830">MQKITREYCIQLDSQDSIADFRNEFNLPEHDIYMCGNSLGAMPKKAMAKVEQVMLDQWGTSLIKSWNIHGWFTLSQTIGDLLATTIGAEAGEVVVTDATGINVFKVLAAALTLNPERKKIVMEGSNFPTDNYTAQGLVKLLGNKHEIVFAETEQGILDAIDDSVAVVCLTQVHYKSGRLLDMKSITEKTQQCGAISVWDLCHSGGALPIDLNGCNVDFALGCTYKYYNGGPGSPAFVFCAKRHQGKALQPLTGWYSHAAPFAFEQDYRPAENINQMLSGTQGILSLAVSEIGIDIASRADMNEVRNKSLNLSDLFMQLIEQECAEFNFELITPKERARRGSQVAMSHENGYAIMQCLIAQGVMGDFRAPDTLRFGLTPLYLRFVDIWDAVATLKEIMQKGTWQEAVYNQKHAVT</sequence>
<accession>A0ABY9TLB4</accession>
<dbReference type="InterPro" id="IPR010111">
    <property type="entry name" value="Kynureninase"/>
</dbReference>
<keyword evidence="2 4" id="KW-0378">Hydrolase</keyword>
<dbReference type="EC" id="3.7.1.3" evidence="4 5"/>
<feature type="binding site" evidence="4">
    <location>
        <position position="254"/>
    </location>
    <ligand>
        <name>pyridoxal 5'-phosphate</name>
        <dbReference type="ChEBI" id="CHEBI:597326"/>
    </ligand>
</feature>
<comment type="catalytic activity">
    <reaction evidence="6">
        <text>3-hydroxy-L-kynurenine + H2O = 3-hydroxyanthranilate + L-alanine + H(+)</text>
        <dbReference type="Rhea" id="RHEA:25143"/>
        <dbReference type="ChEBI" id="CHEBI:15377"/>
        <dbReference type="ChEBI" id="CHEBI:15378"/>
        <dbReference type="ChEBI" id="CHEBI:36559"/>
        <dbReference type="ChEBI" id="CHEBI:57972"/>
        <dbReference type="ChEBI" id="CHEBI:58125"/>
        <dbReference type="EC" id="3.7.1.3"/>
    </reaction>
</comment>
<dbReference type="InterPro" id="IPR015422">
    <property type="entry name" value="PyrdxlP-dep_Trfase_small"/>
</dbReference>
<dbReference type="HAMAP" id="MF_01970">
    <property type="entry name" value="Kynureninase"/>
    <property type="match status" value="1"/>
</dbReference>
<dbReference type="GO" id="GO:0030429">
    <property type="term" value="F:kynureninase activity"/>
    <property type="evidence" value="ECO:0007669"/>
    <property type="project" value="UniProtKB-EC"/>
</dbReference>
<evidence type="ECO:0000256" key="6">
    <source>
        <dbReference type="PIRNR" id="PIRNR038800"/>
    </source>
</evidence>
<dbReference type="Gene3D" id="3.40.640.10">
    <property type="entry name" value="Type I PLP-dependent aspartate aminotransferase-like (Major domain)"/>
    <property type="match status" value="1"/>
</dbReference>
<keyword evidence="3 4" id="KW-0663">Pyridoxal phosphate</keyword>
<evidence type="ECO:0000313" key="7">
    <source>
        <dbReference type="EMBL" id="WNC69506.1"/>
    </source>
</evidence>
<dbReference type="RefSeq" id="WP_348388648.1">
    <property type="nucleotide sequence ID" value="NZ_CP134146.1"/>
</dbReference>
<evidence type="ECO:0000256" key="2">
    <source>
        <dbReference type="ARBA" id="ARBA00022801"/>
    </source>
</evidence>
<evidence type="ECO:0000256" key="1">
    <source>
        <dbReference type="ARBA" id="ARBA00022642"/>
    </source>
</evidence>